<name>A0A0F8VUE6_9ZZZZ</name>
<accession>A0A0F8VUE6</accession>
<sequence>MTFDEWWKAVNLEAARRGVSTILGDSESHRQGYDEGYNPTEEVDELIDAAHSSI</sequence>
<organism evidence="1">
    <name type="scientific">marine sediment metagenome</name>
    <dbReference type="NCBI Taxonomy" id="412755"/>
    <lineage>
        <taxon>unclassified sequences</taxon>
        <taxon>metagenomes</taxon>
        <taxon>ecological metagenomes</taxon>
    </lineage>
</organism>
<comment type="caution">
    <text evidence="1">The sequence shown here is derived from an EMBL/GenBank/DDBJ whole genome shotgun (WGS) entry which is preliminary data.</text>
</comment>
<dbReference type="EMBL" id="LAZR01069327">
    <property type="protein sequence ID" value="KKK47922.1"/>
    <property type="molecule type" value="Genomic_DNA"/>
</dbReference>
<protein>
    <submittedName>
        <fullName evidence="1">Uncharacterized protein</fullName>
    </submittedName>
</protein>
<proteinExistence type="predicted"/>
<dbReference type="AlphaFoldDB" id="A0A0F8VUE6"/>
<evidence type="ECO:0000313" key="1">
    <source>
        <dbReference type="EMBL" id="KKK47922.1"/>
    </source>
</evidence>
<reference evidence="1" key="1">
    <citation type="journal article" date="2015" name="Nature">
        <title>Complex archaea that bridge the gap between prokaryotes and eukaryotes.</title>
        <authorList>
            <person name="Spang A."/>
            <person name="Saw J.H."/>
            <person name="Jorgensen S.L."/>
            <person name="Zaremba-Niedzwiedzka K."/>
            <person name="Martijn J."/>
            <person name="Lind A.E."/>
            <person name="van Eijk R."/>
            <person name="Schleper C."/>
            <person name="Guy L."/>
            <person name="Ettema T.J."/>
        </authorList>
    </citation>
    <scope>NUCLEOTIDE SEQUENCE</scope>
</reference>
<gene>
    <name evidence="1" type="ORF">LCGC14_3150310</name>
</gene>